<gene>
    <name evidence="1" type="ORF">NPIL_453761</name>
</gene>
<sequence>MVGYLLVPPGVGSGSGTYQGPRKMVDSNHVSSNFISVSKTRGHFCRVGAGWLRLFLSVCTIESINTGFYFFLISVHLQFQSPAHHRTLHGVLDDEGK</sequence>
<name>A0A8X6NEF7_NEPPI</name>
<keyword evidence="2" id="KW-1185">Reference proteome</keyword>
<dbReference type="EMBL" id="BMAW01103399">
    <property type="protein sequence ID" value="GFT08879.1"/>
    <property type="molecule type" value="Genomic_DNA"/>
</dbReference>
<reference evidence="1" key="1">
    <citation type="submission" date="2020-08" db="EMBL/GenBank/DDBJ databases">
        <title>Multicomponent nature underlies the extraordinary mechanical properties of spider dragline silk.</title>
        <authorList>
            <person name="Kono N."/>
            <person name="Nakamura H."/>
            <person name="Mori M."/>
            <person name="Yoshida Y."/>
            <person name="Ohtoshi R."/>
            <person name="Malay A.D."/>
            <person name="Moran D.A.P."/>
            <person name="Tomita M."/>
            <person name="Numata K."/>
            <person name="Arakawa K."/>
        </authorList>
    </citation>
    <scope>NUCLEOTIDE SEQUENCE</scope>
</reference>
<evidence type="ECO:0000313" key="2">
    <source>
        <dbReference type="Proteomes" id="UP000887013"/>
    </source>
</evidence>
<accession>A0A8X6NEF7</accession>
<protein>
    <submittedName>
        <fullName evidence="1">Uncharacterized protein</fullName>
    </submittedName>
</protein>
<organism evidence="1 2">
    <name type="scientific">Nephila pilipes</name>
    <name type="common">Giant wood spider</name>
    <name type="synonym">Nephila maculata</name>
    <dbReference type="NCBI Taxonomy" id="299642"/>
    <lineage>
        <taxon>Eukaryota</taxon>
        <taxon>Metazoa</taxon>
        <taxon>Ecdysozoa</taxon>
        <taxon>Arthropoda</taxon>
        <taxon>Chelicerata</taxon>
        <taxon>Arachnida</taxon>
        <taxon>Araneae</taxon>
        <taxon>Araneomorphae</taxon>
        <taxon>Entelegynae</taxon>
        <taxon>Araneoidea</taxon>
        <taxon>Nephilidae</taxon>
        <taxon>Nephila</taxon>
    </lineage>
</organism>
<dbReference type="Proteomes" id="UP000887013">
    <property type="component" value="Unassembled WGS sequence"/>
</dbReference>
<dbReference type="AlphaFoldDB" id="A0A8X6NEF7"/>
<proteinExistence type="predicted"/>
<evidence type="ECO:0000313" key="1">
    <source>
        <dbReference type="EMBL" id="GFT08879.1"/>
    </source>
</evidence>
<comment type="caution">
    <text evidence="1">The sequence shown here is derived from an EMBL/GenBank/DDBJ whole genome shotgun (WGS) entry which is preliminary data.</text>
</comment>